<dbReference type="InterPro" id="IPR036691">
    <property type="entry name" value="Endo/exonu/phosph_ase_sf"/>
</dbReference>
<keyword evidence="3" id="KW-1185">Reference proteome</keyword>
<dbReference type="InterPro" id="IPR020847">
    <property type="entry name" value="AP_endonuclease_F1_BS"/>
</dbReference>
<dbReference type="Proteomes" id="UP000823388">
    <property type="component" value="Chromosome 5K"/>
</dbReference>
<evidence type="ECO:0000313" key="3">
    <source>
        <dbReference type="Proteomes" id="UP000823388"/>
    </source>
</evidence>
<dbReference type="Pfam" id="PF03372">
    <property type="entry name" value="Exo_endo_phos"/>
    <property type="match status" value="1"/>
</dbReference>
<organism evidence="2 3">
    <name type="scientific">Panicum virgatum</name>
    <name type="common">Blackwell switchgrass</name>
    <dbReference type="NCBI Taxonomy" id="38727"/>
    <lineage>
        <taxon>Eukaryota</taxon>
        <taxon>Viridiplantae</taxon>
        <taxon>Streptophyta</taxon>
        <taxon>Embryophyta</taxon>
        <taxon>Tracheophyta</taxon>
        <taxon>Spermatophyta</taxon>
        <taxon>Magnoliopsida</taxon>
        <taxon>Liliopsida</taxon>
        <taxon>Poales</taxon>
        <taxon>Poaceae</taxon>
        <taxon>PACMAD clade</taxon>
        <taxon>Panicoideae</taxon>
        <taxon>Panicodae</taxon>
        <taxon>Paniceae</taxon>
        <taxon>Panicinae</taxon>
        <taxon>Panicum</taxon>
        <taxon>Panicum sect. Hiantes</taxon>
    </lineage>
</organism>
<sequence>MDPEKILIWNVRGLNSAARQDSLRTIVDASRADILCIQETKISAMSNRVLLSALGSYFSEFSAVPAVGASGGILVAWRRHIRVSDNPRIDNHSITIQVSQSNGQNWWLTCVYGPQGNDAKIQFLQELRDIRAACPGPWMIAGDFNLIYKDEDKNNANLNRAMMGRFRKLINDLALKELPLHGHKFTWSNQQESPTLVRLDRVLCSVDWEDIFPNCLLQSAASDDSDHCPLLLGFHDNQRGRRRFHFESFWPKLEGFQEAVASAWTSVPVGACPFITLEKKFNAVTKSLQSWSSKTVGQLSMQLALAREILHQFEIAQDSRQLSEEEIWFKNKLKKHSLALASLKRTMAWLRSRFSWLKDGDANTQLFHLHARHRKRKNFIAKLISGDQICTSQQEKAAIIDEFYANLLGSCAAREHSINLDELGIPVHELSDLDLPFTGEEAVVDVRGSRNFILNSPYIRRLERKFLGHPFLSRASLFLWNPGV</sequence>
<reference evidence="2" key="1">
    <citation type="submission" date="2020-05" db="EMBL/GenBank/DDBJ databases">
        <title>WGS assembly of Panicum virgatum.</title>
        <authorList>
            <person name="Lovell J.T."/>
            <person name="Jenkins J."/>
            <person name="Shu S."/>
            <person name="Juenger T.E."/>
            <person name="Schmutz J."/>
        </authorList>
    </citation>
    <scope>NUCLEOTIDE SEQUENCE</scope>
    <source>
        <strain evidence="2">AP13</strain>
    </source>
</reference>
<dbReference type="GO" id="GO:0004519">
    <property type="term" value="F:endonuclease activity"/>
    <property type="evidence" value="ECO:0007669"/>
    <property type="project" value="InterPro"/>
</dbReference>
<protein>
    <recommendedName>
        <fullName evidence="1">Endonuclease/exonuclease/phosphatase domain-containing protein</fullName>
    </recommendedName>
</protein>
<dbReference type="Gene3D" id="3.60.10.10">
    <property type="entry name" value="Endonuclease/exonuclease/phosphatase"/>
    <property type="match status" value="1"/>
</dbReference>
<dbReference type="InterPro" id="IPR005135">
    <property type="entry name" value="Endo/exonuclease/phosphatase"/>
</dbReference>
<comment type="caution">
    <text evidence="2">The sequence shown here is derived from an EMBL/GenBank/DDBJ whole genome shotgun (WGS) entry which is preliminary data.</text>
</comment>
<proteinExistence type="predicted"/>
<dbReference type="GO" id="GO:0003677">
    <property type="term" value="F:DNA binding"/>
    <property type="evidence" value="ECO:0007669"/>
    <property type="project" value="InterPro"/>
</dbReference>
<dbReference type="EMBL" id="CM029045">
    <property type="protein sequence ID" value="KAG2598166.1"/>
    <property type="molecule type" value="Genomic_DNA"/>
</dbReference>
<gene>
    <name evidence="2" type="ORF">PVAP13_5KG505014</name>
</gene>
<dbReference type="PANTHER" id="PTHR33710">
    <property type="entry name" value="BNAC02G09200D PROTEIN"/>
    <property type="match status" value="1"/>
</dbReference>
<dbReference type="GO" id="GO:0006281">
    <property type="term" value="P:DNA repair"/>
    <property type="evidence" value="ECO:0007669"/>
    <property type="project" value="InterPro"/>
</dbReference>
<dbReference type="SUPFAM" id="SSF56219">
    <property type="entry name" value="DNase I-like"/>
    <property type="match status" value="1"/>
</dbReference>
<dbReference type="AlphaFoldDB" id="A0A8T0SPD4"/>
<feature type="domain" description="Endonuclease/exonuclease/phosphatase" evidence="1">
    <location>
        <begin position="9"/>
        <end position="227"/>
    </location>
</feature>
<dbReference type="PANTHER" id="PTHR33710:SF48">
    <property type="entry name" value="OS02G0307075 PROTEIN"/>
    <property type="match status" value="1"/>
</dbReference>
<evidence type="ECO:0000259" key="1">
    <source>
        <dbReference type="Pfam" id="PF03372"/>
    </source>
</evidence>
<accession>A0A8T0SPD4</accession>
<evidence type="ECO:0000313" key="2">
    <source>
        <dbReference type="EMBL" id="KAG2598166.1"/>
    </source>
</evidence>
<name>A0A8T0SPD4_PANVG</name>
<dbReference type="PROSITE" id="PS00726">
    <property type="entry name" value="AP_NUCLEASE_F1_1"/>
    <property type="match status" value="1"/>
</dbReference>